<evidence type="ECO:0000313" key="5">
    <source>
        <dbReference type="Proteomes" id="UP000315711"/>
    </source>
</evidence>
<evidence type="ECO:0000313" key="4">
    <source>
        <dbReference type="EMBL" id="TWI55996.1"/>
    </source>
</evidence>
<protein>
    <submittedName>
        <fullName evidence="4">Cystathionine beta-lyase/methionine-gamma-lyase</fullName>
    </submittedName>
</protein>
<dbReference type="GO" id="GO:0030170">
    <property type="term" value="F:pyridoxal phosphate binding"/>
    <property type="evidence" value="ECO:0007669"/>
    <property type="project" value="InterPro"/>
</dbReference>
<sequence>MTHATVPEEVRKEMSISNTLLRLSVGLEEWVDIWNDLKWALVRYG</sequence>
<comment type="caution">
    <text evidence="4">The sequence shown here is derived from an EMBL/GenBank/DDBJ whole genome shotgun (WGS) entry which is preliminary data.</text>
</comment>
<keyword evidence="5" id="KW-1185">Reference proteome</keyword>
<dbReference type="GO" id="GO:0019346">
    <property type="term" value="P:transsulfuration"/>
    <property type="evidence" value="ECO:0007669"/>
    <property type="project" value="InterPro"/>
</dbReference>
<organism evidence="4 5">
    <name type="scientific">Halalkalibacter nanhaiisediminis</name>
    <dbReference type="NCBI Taxonomy" id="688079"/>
    <lineage>
        <taxon>Bacteria</taxon>
        <taxon>Bacillati</taxon>
        <taxon>Bacillota</taxon>
        <taxon>Bacilli</taxon>
        <taxon>Bacillales</taxon>
        <taxon>Bacillaceae</taxon>
        <taxon>Halalkalibacter</taxon>
    </lineage>
</organism>
<keyword evidence="2 3" id="KW-0663">Pyridoxal phosphate</keyword>
<reference evidence="4 5" key="1">
    <citation type="journal article" date="2015" name="Stand. Genomic Sci.">
        <title>Genomic Encyclopedia of Bacterial and Archaeal Type Strains, Phase III: the genomes of soil and plant-associated and newly described type strains.</title>
        <authorList>
            <person name="Whitman W.B."/>
            <person name="Woyke T."/>
            <person name="Klenk H.P."/>
            <person name="Zhou Y."/>
            <person name="Lilburn T.G."/>
            <person name="Beck B.J."/>
            <person name="De Vos P."/>
            <person name="Vandamme P."/>
            <person name="Eisen J.A."/>
            <person name="Garrity G."/>
            <person name="Hugenholtz P."/>
            <person name="Kyrpides N.C."/>
        </authorList>
    </citation>
    <scope>NUCLEOTIDE SEQUENCE [LARGE SCALE GENOMIC DNA]</scope>
    <source>
        <strain evidence="4 5">CGMCC 1.10116</strain>
    </source>
</reference>
<dbReference type="InterPro" id="IPR000277">
    <property type="entry name" value="Cys/Met-Metab_PyrdxlP-dep_enz"/>
</dbReference>
<evidence type="ECO:0000256" key="1">
    <source>
        <dbReference type="ARBA" id="ARBA00001933"/>
    </source>
</evidence>
<comment type="cofactor">
    <cofactor evidence="1 3">
        <name>pyridoxal 5'-phosphate</name>
        <dbReference type="ChEBI" id="CHEBI:597326"/>
    </cofactor>
</comment>
<gene>
    <name evidence="4" type="ORF">IQ10_02599</name>
</gene>
<dbReference type="AlphaFoldDB" id="A0A562QIX6"/>
<dbReference type="Gene3D" id="3.90.1150.10">
    <property type="entry name" value="Aspartate Aminotransferase, domain 1"/>
    <property type="match status" value="1"/>
</dbReference>
<proteinExistence type="inferred from homology"/>
<evidence type="ECO:0000256" key="2">
    <source>
        <dbReference type="ARBA" id="ARBA00022898"/>
    </source>
</evidence>
<name>A0A562QIX6_9BACI</name>
<dbReference type="InterPro" id="IPR015422">
    <property type="entry name" value="PyrdxlP-dep_Trfase_small"/>
</dbReference>
<comment type="similarity">
    <text evidence="3">Belongs to the trans-sulfuration enzymes family.</text>
</comment>
<evidence type="ECO:0000256" key="3">
    <source>
        <dbReference type="RuleBase" id="RU362118"/>
    </source>
</evidence>
<dbReference type="Pfam" id="PF01053">
    <property type="entry name" value="Cys_Met_Meta_PP"/>
    <property type="match status" value="1"/>
</dbReference>
<dbReference type="SUPFAM" id="SSF53383">
    <property type="entry name" value="PLP-dependent transferases"/>
    <property type="match status" value="1"/>
</dbReference>
<dbReference type="InterPro" id="IPR015424">
    <property type="entry name" value="PyrdxlP-dep_Trfase"/>
</dbReference>
<keyword evidence="4" id="KW-0456">Lyase</keyword>
<dbReference type="EMBL" id="VLKZ01000006">
    <property type="protein sequence ID" value="TWI55996.1"/>
    <property type="molecule type" value="Genomic_DNA"/>
</dbReference>
<accession>A0A562QIX6</accession>
<dbReference type="GO" id="GO:0016829">
    <property type="term" value="F:lyase activity"/>
    <property type="evidence" value="ECO:0007669"/>
    <property type="project" value="UniProtKB-KW"/>
</dbReference>
<dbReference type="Proteomes" id="UP000315711">
    <property type="component" value="Unassembled WGS sequence"/>
</dbReference>